<keyword evidence="5 9" id="KW-0732">Signal</keyword>
<accession>A0A975ICW4</accession>
<keyword evidence="8" id="KW-0449">Lipoprotein</keyword>
<dbReference type="Proteomes" id="UP000671995">
    <property type="component" value="Chromosome"/>
</dbReference>
<proteinExistence type="inferred from homology"/>
<reference evidence="11" key="2">
    <citation type="journal article" date="2021" name="Microbiol. Resour. Announc.">
        <title>Complete Genome Sequences of Three Human Oral Treponema parvum Isolates.</title>
        <authorList>
            <person name="Zeng H."/>
            <person name="Watt R.M."/>
        </authorList>
    </citation>
    <scope>NUCLEOTIDE SEQUENCE</scope>
    <source>
        <strain evidence="11">ATCC 700773</strain>
    </source>
</reference>
<evidence type="ECO:0000313" key="11">
    <source>
        <dbReference type="EMBL" id="QTQ12222.1"/>
    </source>
</evidence>
<feature type="domain" description="ABC transporter substrate-binding protein PnrA-like" evidence="10">
    <location>
        <begin position="39"/>
        <end position="333"/>
    </location>
</feature>
<sequence>MKRKIFFCKTAGRKTLLSILLILSALFTACSGKKDKQISVAVFAPGILSDSPIYQMLADGVKEAADEYNGKKGTSAVLVTILEAGTNQAEWSSKITSLAAAGNFDVIISSNPSLPDIVRPLTRQFPNQKFILLDAYEQGNPSVATVRYNQREQSYITGYMAGLMSKTNKIGLLAAQEYPVMNDVILPGFKEGAESANKDISVDFRIVGNWYDASKGAELAAAMYNSGCDVILPICGGASQGVISAANEKGFYITWFDSNGFNKAPGRVISSTSMKQQRMAKEMTSEFLEGKTQWGTAKTVGIEQGYIEFIQDDPLYISAVPEEIRNKMAKVIQSLNDGSLKLQ</sequence>
<keyword evidence="4" id="KW-1003">Cell membrane</keyword>
<dbReference type="PANTHER" id="PTHR34296:SF2">
    <property type="entry name" value="ABC TRANSPORTER GUANOSINE-BINDING PROTEIN NUPN"/>
    <property type="match status" value="1"/>
</dbReference>
<evidence type="ECO:0000256" key="4">
    <source>
        <dbReference type="ARBA" id="ARBA00022475"/>
    </source>
</evidence>
<gene>
    <name evidence="11" type="ORF">HRI96_08445</name>
</gene>
<dbReference type="RefSeq" id="WP_210116936.1">
    <property type="nucleotide sequence ID" value="NZ_CP054257.1"/>
</dbReference>
<protein>
    <submittedName>
        <fullName evidence="11">BMP family ABC transporter substrate-binding protein</fullName>
    </submittedName>
</protein>
<dbReference type="EMBL" id="CP054257">
    <property type="protein sequence ID" value="QTQ12222.1"/>
    <property type="molecule type" value="Genomic_DNA"/>
</dbReference>
<evidence type="ECO:0000256" key="9">
    <source>
        <dbReference type="SAM" id="SignalP"/>
    </source>
</evidence>
<dbReference type="InterPro" id="IPR003760">
    <property type="entry name" value="PnrA-like"/>
</dbReference>
<evidence type="ECO:0000313" key="12">
    <source>
        <dbReference type="Proteomes" id="UP000671995"/>
    </source>
</evidence>
<dbReference type="AlphaFoldDB" id="A0A975ICW4"/>
<evidence type="ECO:0000256" key="6">
    <source>
        <dbReference type="ARBA" id="ARBA00023136"/>
    </source>
</evidence>
<keyword evidence="7" id="KW-0564">Palmitate</keyword>
<reference evidence="11" key="1">
    <citation type="submission" date="2020-05" db="EMBL/GenBank/DDBJ databases">
        <authorList>
            <person name="Zeng H."/>
            <person name="Chan Y.K."/>
            <person name="Watt R.M."/>
        </authorList>
    </citation>
    <scope>NUCLEOTIDE SEQUENCE</scope>
    <source>
        <strain evidence="11">ATCC 700773</strain>
    </source>
</reference>
<dbReference type="Gene3D" id="3.40.50.2300">
    <property type="match status" value="2"/>
</dbReference>
<comment type="similarity">
    <text evidence="2">Belongs to the BMP lipoprotein family.</text>
</comment>
<dbReference type="SUPFAM" id="SSF53822">
    <property type="entry name" value="Periplasmic binding protein-like I"/>
    <property type="match status" value="1"/>
</dbReference>
<evidence type="ECO:0000256" key="3">
    <source>
        <dbReference type="ARBA" id="ARBA00022448"/>
    </source>
</evidence>
<evidence type="ECO:0000256" key="1">
    <source>
        <dbReference type="ARBA" id="ARBA00004193"/>
    </source>
</evidence>
<evidence type="ECO:0000256" key="5">
    <source>
        <dbReference type="ARBA" id="ARBA00022729"/>
    </source>
</evidence>
<organism evidence="11 12">
    <name type="scientific">Treponema parvum</name>
    <dbReference type="NCBI Taxonomy" id="138851"/>
    <lineage>
        <taxon>Bacteria</taxon>
        <taxon>Pseudomonadati</taxon>
        <taxon>Spirochaetota</taxon>
        <taxon>Spirochaetia</taxon>
        <taxon>Spirochaetales</taxon>
        <taxon>Treponemataceae</taxon>
        <taxon>Treponema</taxon>
    </lineage>
</organism>
<dbReference type="PANTHER" id="PTHR34296">
    <property type="entry name" value="TRANSCRIPTIONAL ACTIVATOR PROTEIN MED"/>
    <property type="match status" value="1"/>
</dbReference>
<evidence type="ECO:0000259" key="10">
    <source>
        <dbReference type="Pfam" id="PF02608"/>
    </source>
</evidence>
<keyword evidence="3" id="KW-0813">Transport</keyword>
<feature type="chain" id="PRO_5037202623" evidence="9">
    <location>
        <begin position="30"/>
        <end position="343"/>
    </location>
</feature>
<feature type="signal peptide" evidence="9">
    <location>
        <begin position="1"/>
        <end position="29"/>
    </location>
</feature>
<dbReference type="InterPro" id="IPR050957">
    <property type="entry name" value="BMP_lipoprotein"/>
</dbReference>
<evidence type="ECO:0000256" key="8">
    <source>
        <dbReference type="ARBA" id="ARBA00023288"/>
    </source>
</evidence>
<keyword evidence="6" id="KW-0472">Membrane</keyword>
<dbReference type="Pfam" id="PF02608">
    <property type="entry name" value="Bmp"/>
    <property type="match status" value="1"/>
</dbReference>
<name>A0A975ICW4_9SPIR</name>
<comment type="subcellular location">
    <subcellularLocation>
        <location evidence="1">Cell membrane</location>
        <topology evidence="1">Lipid-anchor</topology>
    </subcellularLocation>
</comment>
<evidence type="ECO:0000256" key="7">
    <source>
        <dbReference type="ARBA" id="ARBA00023139"/>
    </source>
</evidence>
<evidence type="ECO:0000256" key="2">
    <source>
        <dbReference type="ARBA" id="ARBA00008610"/>
    </source>
</evidence>
<dbReference type="GO" id="GO:0005886">
    <property type="term" value="C:plasma membrane"/>
    <property type="evidence" value="ECO:0007669"/>
    <property type="project" value="UniProtKB-SubCell"/>
</dbReference>
<dbReference type="InterPro" id="IPR028082">
    <property type="entry name" value="Peripla_BP_I"/>
</dbReference>
<dbReference type="PROSITE" id="PS51257">
    <property type="entry name" value="PROKAR_LIPOPROTEIN"/>
    <property type="match status" value="1"/>
</dbReference>